<name>A0A8S5QDG5_9CAUD</name>
<dbReference type="EMBL" id="BK015632">
    <property type="protein sequence ID" value="DAE16899.1"/>
    <property type="molecule type" value="Genomic_DNA"/>
</dbReference>
<accession>A0A8S5QDG5</accession>
<organism evidence="1">
    <name type="scientific">Siphoviridae sp. ctpnN3</name>
    <dbReference type="NCBI Taxonomy" id="2825677"/>
    <lineage>
        <taxon>Viruses</taxon>
        <taxon>Duplodnaviria</taxon>
        <taxon>Heunggongvirae</taxon>
        <taxon>Uroviricota</taxon>
        <taxon>Caudoviricetes</taxon>
    </lineage>
</organism>
<evidence type="ECO:0000313" key="1">
    <source>
        <dbReference type="EMBL" id="DAE16899.1"/>
    </source>
</evidence>
<sequence length="32" mass="3879">MWATREGAKTTCWVRDVLDNVWIVIRREEDDD</sequence>
<reference evidence="1" key="1">
    <citation type="journal article" date="2021" name="Proc. Natl. Acad. Sci. U.S.A.">
        <title>A Catalog of Tens of Thousands of Viruses from Human Metagenomes Reveals Hidden Associations with Chronic Diseases.</title>
        <authorList>
            <person name="Tisza M.J."/>
            <person name="Buck C.B."/>
        </authorList>
    </citation>
    <scope>NUCLEOTIDE SEQUENCE</scope>
    <source>
        <strain evidence="1">CtpnN3</strain>
    </source>
</reference>
<protein>
    <submittedName>
        <fullName evidence="1">Uncharacterized protein</fullName>
    </submittedName>
</protein>
<proteinExistence type="predicted"/>